<keyword evidence="4" id="KW-0560">Oxidoreductase</keyword>
<reference evidence="7" key="1">
    <citation type="journal article" date="2021" name="G3 (Bethesda)">
        <title>Chromosome assembled and annotated genome sequence of Aspergillus flavus NRRL 3357.</title>
        <authorList>
            <person name="Skerker J.M."/>
            <person name="Pianalto K.M."/>
            <person name="Mondo S.J."/>
            <person name="Yang K."/>
            <person name="Arkin A.P."/>
            <person name="Keller N.P."/>
            <person name="Grigoriev I.V."/>
            <person name="Louise Glass N.L."/>
        </authorList>
    </citation>
    <scope>NUCLEOTIDE SEQUENCE [LARGE SCALE GENOMIC DNA]</scope>
    <source>
        <strain evidence="7">ATCC 200026 / FGSC A1120 / IAM 13836 / NRRL 3357 / JCM 12722 / SRRC 167</strain>
    </source>
</reference>
<dbReference type="Gene3D" id="3.40.50.720">
    <property type="entry name" value="NAD(P)-binding Rossmann-like Domain"/>
    <property type="match status" value="1"/>
</dbReference>
<comment type="similarity">
    <text evidence="1">Belongs to the zinc-containing alcohol dehydrogenase family.</text>
</comment>
<dbReference type="InterPro" id="IPR036291">
    <property type="entry name" value="NAD(P)-bd_dom_sf"/>
</dbReference>
<evidence type="ECO:0000256" key="1">
    <source>
        <dbReference type="ARBA" id="ARBA00008072"/>
    </source>
</evidence>
<dbReference type="InterPro" id="IPR013154">
    <property type="entry name" value="ADH-like_N"/>
</dbReference>
<dbReference type="Pfam" id="PF08240">
    <property type="entry name" value="ADH_N"/>
    <property type="match status" value="1"/>
</dbReference>
<evidence type="ECO:0000313" key="7">
    <source>
        <dbReference type="Proteomes" id="UP000596276"/>
    </source>
</evidence>
<organism evidence="6 7">
    <name type="scientific">Aspergillus flavus (strain ATCC 200026 / FGSC A1120 / IAM 13836 / NRRL 3357 / JCM 12722 / SRRC 167)</name>
    <dbReference type="NCBI Taxonomy" id="332952"/>
    <lineage>
        <taxon>Eukaryota</taxon>
        <taxon>Fungi</taxon>
        <taxon>Dikarya</taxon>
        <taxon>Ascomycota</taxon>
        <taxon>Pezizomycotina</taxon>
        <taxon>Eurotiomycetes</taxon>
        <taxon>Eurotiomycetidae</taxon>
        <taxon>Eurotiales</taxon>
        <taxon>Aspergillaceae</taxon>
        <taxon>Aspergillus</taxon>
        <taxon>Aspergillus subgen. Circumdati</taxon>
    </lineage>
</organism>
<protein>
    <submittedName>
        <fullName evidence="6">NADPH quinone reductase</fullName>
    </submittedName>
</protein>
<dbReference type="PANTHER" id="PTHR45348">
    <property type="entry name" value="HYPOTHETICAL OXIDOREDUCTASE (EUROFUNG)"/>
    <property type="match status" value="1"/>
</dbReference>
<dbReference type="InterPro" id="IPR013149">
    <property type="entry name" value="ADH-like_C"/>
</dbReference>
<dbReference type="InterPro" id="IPR011032">
    <property type="entry name" value="GroES-like_sf"/>
</dbReference>
<dbReference type="InterPro" id="IPR020843">
    <property type="entry name" value="ER"/>
</dbReference>
<name>A0A7U2MGZ4_ASPFN</name>
<dbReference type="Gene3D" id="3.90.180.10">
    <property type="entry name" value="Medium-chain alcohol dehydrogenases, catalytic domain"/>
    <property type="match status" value="1"/>
</dbReference>
<dbReference type="SUPFAM" id="SSF50129">
    <property type="entry name" value="GroES-like"/>
    <property type="match status" value="1"/>
</dbReference>
<evidence type="ECO:0000256" key="3">
    <source>
        <dbReference type="ARBA" id="ARBA00022857"/>
    </source>
</evidence>
<dbReference type="SMART" id="SM00829">
    <property type="entry name" value="PKS_ER"/>
    <property type="match status" value="1"/>
</dbReference>
<evidence type="ECO:0000256" key="4">
    <source>
        <dbReference type="ARBA" id="ARBA00023002"/>
    </source>
</evidence>
<dbReference type="GO" id="GO:0000166">
    <property type="term" value="F:nucleotide binding"/>
    <property type="evidence" value="ECO:0007669"/>
    <property type="project" value="UniProtKB-KW"/>
</dbReference>
<dbReference type="CDD" id="cd08249">
    <property type="entry name" value="enoyl_reductase_like"/>
    <property type="match status" value="1"/>
</dbReference>
<keyword evidence="2" id="KW-0547">Nucleotide-binding</keyword>
<evidence type="ECO:0000256" key="2">
    <source>
        <dbReference type="ARBA" id="ARBA00022741"/>
    </source>
</evidence>
<sequence>MTNQAAILTQTHGPLKIKDLPIPQCHPAEVLVKVKAVATNAADWKIYEGHFPQDLPILLGCDIVGEISEVGSSVTGFSIGDRVYAIVQTTIKYPLTKSQVAGYTQQQLTGMQSMLKTGRVASDLRHGGYQKYVPMLPRMIFKVPECISDEIAATFGCSFFTATAAVFKSLGFPYPILASAPPGELEKVLVWGGASAVGAFAIQLLKASHAEVTAVCSAKSFDYVRSLGASHVIDYGAGDVVNQVKEQGLGFRIAFDAISSKETCNACLDIVGEGGKVANVQFLEALRRPNIDLVHTNVVDILGESDAEFLSSLIGAWIPKVLSEGTLKGVQFMKYSGGLGDIDRAIRDHRDGKIAGKGVVSGI</sequence>
<dbReference type="PANTHER" id="PTHR45348:SF2">
    <property type="entry name" value="ZINC-TYPE ALCOHOL DEHYDROGENASE-LIKE PROTEIN C2E1P3.01"/>
    <property type="match status" value="1"/>
</dbReference>
<dbReference type="SUPFAM" id="SSF51735">
    <property type="entry name" value="NAD(P)-binding Rossmann-fold domains"/>
    <property type="match status" value="1"/>
</dbReference>
<keyword evidence="3" id="KW-0521">NADP</keyword>
<dbReference type="VEuPathDB" id="FungiDB:AFLA_005332"/>
<proteinExistence type="inferred from homology"/>
<dbReference type="EMBL" id="CP044621">
    <property type="protein sequence ID" value="QRD83511.1"/>
    <property type="molecule type" value="Genomic_DNA"/>
</dbReference>
<evidence type="ECO:0000313" key="6">
    <source>
        <dbReference type="EMBL" id="QRD83511.1"/>
    </source>
</evidence>
<evidence type="ECO:0000259" key="5">
    <source>
        <dbReference type="SMART" id="SM00829"/>
    </source>
</evidence>
<gene>
    <name evidence="6" type="ORF">F9C07_2070656</name>
</gene>
<dbReference type="Proteomes" id="UP000596276">
    <property type="component" value="Chromosome 5"/>
</dbReference>
<accession>A0A7U2MGZ4</accession>
<dbReference type="Pfam" id="PF00107">
    <property type="entry name" value="ADH_zinc_N"/>
    <property type="match status" value="1"/>
</dbReference>
<keyword evidence="7" id="KW-1185">Reference proteome</keyword>
<dbReference type="InterPro" id="IPR047122">
    <property type="entry name" value="Trans-enoyl_RdTase-like"/>
</dbReference>
<dbReference type="VEuPathDB" id="FungiDB:F9C07_2070656"/>
<feature type="domain" description="Enoyl reductase (ER)" evidence="5">
    <location>
        <begin position="13"/>
        <end position="360"/>
    </location>
</feature>
<dbReference type="AlphaFoldDB" id="A0A7U2MGZ4"/>
<dbReference type="GO" id="GO:0016651">
    <property type="term" value="F:oxidoreductase activity, acting on NAD(P)H"/>
    <property type="evidence" value="ECO:0007669"/>
    <property type="project" value="InterPro"/>
</dbReference>